<sequence length="997" mass="113220">MATITNEQMETGDGTDVNDELHQQESGLGLPNFSIGTQCAPGSRQHSTRSQETPAPFAEAGTSFLTLLRSVTCADPGIFRGAKNENFEEFIRRFKRKYGNVIQDDSALLEILGDDHLTGRAKSIYLTLPNGVKERGFEAVIEEMNKLLAKDSTAARIRALAEMKKLKIRSDQSVADFCLVIEKLGSIANPQSSAEERSIEYAQILLSNLEDWPEYVYLMSAVHKAAPVTAYDEIKQLAISIEQTRVIARTEKSKSVPQRPRWKGVSGTRESTEDWRSRYKQYYHGKTEDHRTTEGERPRRSTENKDPTARNFIDEDHRITPNETRKCYNCAKFGHIGRNCPLRHGQVNQVKGRKILEEGTPENRSISKIIEKAYSRGMRASRNEMEQRRRRSGILGPEKLRENWRELTPTMMDTEDFEPDSTNRRFILQNQIAKNTKDGKMHPLIQEVLDEYSEAFSVCDKELTRTKLAEMTIDTGENGPIKLKTRPVPLAVRPKLREMLEDLEKRAIIEKSKSPWAFPIVLVEKKDGSLRLCADYRELNKRIVQDSYPLPTMDALLQSLSGKRFFSTLDLYSGYWQIPVAQKDKEKTAFTTPVGLFHFCVTPFGLSTSPPVFQRMMDTLLHGLIGEEIFCYIDDIIVCTETEERHVELLKEICTRMIAANLRLKAQKCYIMQTEVSFLGHIIDEQGVHMDPEKAAYTVSPPPKQKWLWESEQQAAFENLKKMITTAPVLTQPDIEKARTGSRPFVIFTDASTYGIGAVLSQEGDDGLLHPVYFASKSLSKSERRYHVTDLEALALVFAVRRFHMLIYGVKTVVKTDHQPLTALFKRSNVSARVLRWALELQRYHLEIHFVKGRANAVADALSRGLPKGLEDAPSSMEGLNDAVVNTIEIKEKSKWFKELETDPQLGAVIRHIENGGNQGTISFAGMKHPMRMEDFVVDEGELKMHTEDGSLVLVVPKSALKYSTKPTVEHLPLQRPQTIQPPTETSLLDSRREKMD</sequence>
<feature type="region of interest" description="Disordered" evidence="8">
    <location>
        <begin position="968"/>
        <end position="997"/>
    </location>
</feature>
<evidence type="ECO:0000256" key="1">
    <source>
        <dbReference type="ARBA" id="ARBA00022679"/>
    </source>
</evidence>
<dbReference type="SUPFAM" id="SSF56672">
    <property type="entry name" value="DNA/RNA polymerases"/>
    <property type="match status" value="1"/>
</dbReference>
<dbReference type="InterPro" id="IPR036875">
    <property type="entry name" value="Znf_CCHC_sf"/>
</dbReference>
<dbReference type="PANTHER" id="PTHR37984">
    <property type="entry name" value="PROTEIN CBG26694"/>
    <property type="match status" value="1"/>
</dbReference>
<dbReference type="GO" id="GO:0016787">
    <property type="term" value="F:hydrolase activity"/>
    <property type="evidence" value="ECO:0007669"/>
    <property type="project" value="UniProtKB-KW"/>
</dbReference>
<evidence type="ECO:0000256" key="3">
    <source>
        <dbReference type="ARBA" id="ARBA00022722"/>
    </source>
</evidence>
<keyword evidence="2" id="KW-0548">Nucleotidyltransferase</keyword>
<feature type="compositionally biased region" description="Polar residues" evidence="8">
    <location>
        <begin position="44"/>
        <end position="53"/>
    </location>
</feature>
<dbReference type="PROSITE" id="PS50878">
    <property type="entry name" value="RT_POL"/>
    <property type="match status" value="1"/>
</dbReference>
<feature type="domain" description="Reverse transcriptase" evidence="10">
    <location>
        <begin position="504"/>
        <end position="683"/>
    </location>
</feature>
<feature type="compositionally biased region" description="Polar residues" evidence="8">
    <location>
        <begin position="976"/>
        <end position="989"/>
    </location>
</feature>
<dbReference type="InterPro" id="IPR041373">
    <property type="entry name" value="RT_RNaseH"/>
</dbReference>
<dbReference type="EMBL" id="KE125090">
    <property type="protein sequence ID" value="EPB71743.1"/>
    <property type="molecule type" value="Genomic_DNA"/>
</dbReference>
<dbReference type="AlphaFoldDB" id="A0A0D6LKQ5"/>
<protein>
    <submittedName>
        <fullName evidence="11">Zinc knuckle</fullName>
    </submittedName>
</protein>
<feature type="region of interest" description="Disordered" evidence="8">
    <location>
        <begin position="251"/>
        <end position="314"/>
    </location>
</feature>
<dbReference type="CDD" id="cd01647">
    <property type="entry name" value="RT_LTR"/>
    <property type="match status" value="1"/>
</dbReference>
<keyword evidence="7" id="KW-0863">Zinc-finger</keyword>
<evidence type="ECO:0000256" key="4">
    <source>
        <dbReference type="ARBA" id="ARBA00022759"/>
    </source>
</evidence>
<keyword evidence="12" id="KW-1185">Reference proteome</keyword>
<dbReference type="Pfam" id="PF00078">
    <property type="entry name" value="RVT_1"/>
    <property type="match status" value="1"/>
</dbReference>
<keyword evidence="4" id="KW-0255">Endonuclease</keyword>
<dbReference type="GO" id="GO:0005737">
    <property type="term" value="C:cytoplasm"/>
    <property type="evidence" value="ECO:0007669"/>
    <property type="project" value="UniProtKB-ARBA"/>
</dbReference>
<accession>A0A0D6LKQ5</accession>
<keyword evidence="7" id="KW-0479">Metal-binding</keyword>
<name>A0A0D6LKQ5_9BILA</name>
<evidence type="ECO:0000313" key="12">
    <source>
        <dbReference type="Proteomes" id="UP000054495"/>
    </source>
</evidence>
<evidence type="ECO:0000256" key="7">
    <source>
        <dbReference type="PROSITE-ProRule" id="PRU00047"/>
    </source>
</evidence>
<dbReference type="CDD" id="cd09274">
    <property type="entry name" value="RNase_HI_RT_Ty3"/>
    <property type="match status" value="1"/>
</dbReference>
<evidence type="ECO:0000313" key="11">
    <source>
        <dbReference type="EMBL" id="EPB71743.1"/>
    </source>
</evidence>
<evidence type="ECO:0000256" key="6">
    <source>
        <dbReference type="ARBA" id="ARBA00022918"/>
    </source>
</evidence>
<dbReference type="GO" id="GO:0004519">
    <property type="term" value="F:endonuclease activity"/>
    <property type="evidence" value="ECO:0007669"/>
    <property type="project" value="UniProtKB-KW"/>
</dbReference>
<evidence type="ECO:0000259" key="10">
    <source>
        <dbReference type="PROSITE" id="PS50878"/>
    </source>
</evidence>
<feature type="compositionally biased region" description="Basic and acidic residues" evidence="8">
    <location>
        <begin position="285"/>
        <end position="314"/>
    </location>
</feature>
<feature type="region of interest" description="Disordered" evidence="8">
    <location>
        <begin position="1"/>
        <end position="20"/>
    </location>
</feature>
<dbReference type="Gene3D" id="3.10.20.370">
    <property type="match status" value="1"/>
</dbReference>
<dbReference type="GO" id="GO:0019899">
    <property type="term" value="F:enzyme binding"/>
    <property type="evidence" value="ECO:0007669"/>
    <property type="project" value="UniProtKB-ARBA"/>
</dbReference>
<dbReference type="GO" id="GO:0008270">
    <property type="term" value="F:zinc ion binding"/>
    <property type="evidence" value="ECO:0007669"/>
    <property type="project" value="UniProtKB-KW"/>
</dbReference>
<dbReference type="InterPro" id="IPR050951">
    <property type="entry name" value="Retrovirus_Pol_polyprotein"/>
</dbReference>
<keyword evidence="7" id="KW-0862">Zinc</keyword>
<evidence type="ECO:0000259" key="9">
    <source>
        <dbReference type="PROSITE" id="PS50158"/>
    </source>
</evidence>
<keyword evidence="5" id="KW-0378">Hydrolase</keyword>
<dbReference type="Proteomes" id="UP000054495">
    <property type="component" value="Unassembled WGS sequence"/>
</dbReference>
<dbReference type="InterPro" id="IPR001878">
    <property type="entry name" value="Znf_CCHC"/>
</dbReference>
<evidence type="ECO:0000256" key="2">
    <source>
        <dbReference type="ARBA" id="ARBA00022695"/>
    </source>
</evidence>
<dbReference type="InterPro" id="IPR043502">
    <property type="entry name" value="DNA/RNA_pol_sf"/>
</dbReference>
<dbReference type="FunFam" id="3.10.20.370:FF:000001">
    <property type="entry name" value="Retrovirus-related Pol polyprotein from transposon 17.6-like protein"/>
    <property type="match status" value="1"/>
</dbReference>
<dbReference type="SMART" id="SM00343">
    <property type="entry name" value="ZnF_C2HC"/>
    <property type="match status" value="1"/>
</dbReference>
<keyword evidence="1" id="KW-0808">Transferase</keyword>
<organism evidence="11 12">
    <name type="scientific">Ancylostoma ceylanicum</name>
    <dbReference type="NCBI Taxonomy" id="53326"/>
    <lineage>
        <taxon>Eukaryota</taxon>
        <taxon>Metazoa</taxon>
        <taxon>Ecdysozoa</taxon>
        <taxon>Nematoda</taxon>
        <taxon>Chromadorea</taxon>
        <taxon>Rhabditida</taxon>
        <taxon>Rhabditina</taxon>
        <taxon>Rhabditomorpha</taxon>
        <taxon>Strongyloidea</taxon>
        <taxon>Ancylostomatidae</taxon>
        <taxon>Ancylostomatinae</taxon>
        <taxon>Ancylostoma</taxon>
    </lineage>
</organism>
<dbReference type="PANTHER" id="PTHR37984:SF5">
    <property type="entry name" value="PROTEIN NYNRIN-LIKE"/>
    <property type="match status" value="1"/>
</dbReference>
<dbReference type="InterPro" id="IPR000477">
    <property type="entry name" value="RT_dom"/>
</dbReference>
<dbReference type="Gene3D" id="3.30.70.270">
    <property type="match status" value="1"/>
</dbReference>
<dbReference type="InterPro" id="IPR043128">
    <property type="entry name" value="Rev_trsase/Diguanyl_cyclase"/>
</dbReference>
<gene>
    <name evidence="11" type="ORF">ANCCEY_09145</name>
</gene>
<evidence type="ECO:0000256" key="5">
    <source>
        <dbReference type="ARBA" id="ARBA00022801"/>
    </source>
</evidence>
<dbReference type="PROSITE" id="PS50158">
    <property type="entry name" value="ZF_CCHC"/>
    <property type="match status" value="1"/>
</dbReference>
<dbReference type="GO" id="GO:0003676">
    <property type="term" value="F:nucleic acid binding"/>
    <property type="evidence" value="ECO:0007669"/>
    <property type="project" value="InterPro"/>
</dbReference>
<feature type="domain" description="CCHC-type" evidence="9">
    <location>
        <begin position="325"/>
        <end position="341"/>
    </location>
</feature>
<dbReference type="Pfam" id="PF00098">
    <property type="entry name" value="zf-CCHC"/>
    <property type="match status" value="1"/>
</dbReference>
<dbReference type="SUPFAM" id="SSF57756">
    <property type="entry name" value="Retrovirus zinc finger-like domains"/>
    <property type="match status" value="1"/>
</dbReference>
<dbReference type="Gene3D" id="4.10.60.10">
    <property type="entry name" value="Zinc finger, CCHC-type"/>
    <property type="match status" value="1"/>
</dbReference>
<keyword evidence="6" id="KW-0695">RNA-directed DNA polymerase</keyword>
<dbReference type="Pfam" id="PF17917">
    <property type="entry name" value="RT_RNaseH"/>
    <property type="match status" value="1"/>
</dbReference>
<reference evidence="11 12" key="1">
    <citation type="submission" date="2013-05" db="EMBL/GenBank/DDBJ databases">
        <title>Draft genome of the parasitic nematode Anyclostoma ceylanicum.</title>
        <authorList>
            <person name="Mitreva M."/>
        </authorList>
    </citation>
    <scope>NUCLEOTIDE SEQUENCE [LARGE SCALE GENOMIC DNA]</scope>
</reference>
<dbReference type="Gene3D" id="3.10.10.10">
    <property type="entry name" value="HIV Type 1 Reverse Transcriptase, subunit A, domain 1"/>
    <property type="match status" value="1"/>
</dbReference>
<evidence type="ECO:0000256" key="8">
    <source>
        <dbReference type="SAM" id="MobiDB-lite"/>
    </source>
</evidence>
<proteinExistence type="predicted"/>
<dbReference type="GO" id="GO:0003964">
    <property type="term" value="F:RNA-directed DNA polymerase activity"/>
    <property type="evidence" value="ECO:0007669"/>
    <property type="project" value="UniProtKB-KW"/>
</dbReference>
<keyword evidence="3" id="KW-0540">Nuclease</keyword>
<feature type="region of interest" description="Disordered" evidence="8">
    <location>
        <begin position="26"/>
        <end position="56"/>
    </location>
</feature>